<dbReference type="SUPFAM" id="SSF55073">
    <property type="entry name" value="Nucleotide cyclase"/>
    <property type="match status" value="1"/>
</dbReference>
<dbReference type="NCBIfam" id="TIGR00254">
    <property type="entry name" value="GGDEF"/>
    <property type="match status" value="1"/>
</dbReference>
<reference evidence="4 5" key="1">
    <citation type="submission" date="2016-06" db="EMBL/GenBank/DDBJ databases">
        <title>Gene turnover analysis identifies the evolutionary adaptation of the extremophile Acidithiobacillus caldus.</title>
        <authorList>
            <person name="Zhang X."/>
        </authorList>
    </citation>
    <scope>NUCLEOTIDE SEQUENCE [LARGE SCALE GENOMIC DNA]</scope>
    <source>
        <strain evidence="4 5">S1</strain>
    </source>
</reference>
<dbReference type="GO" id="GO:1902201">
    <property type="term" value="P:negative regulation of bacterial-type flagellum-dependent cell motility"/>
    <property type="evidence" value="ECO:0007669"/>
    <property type="project" value="TreeGrafter"/>
</dbReference>
<comment type="catalytic activity">
    <reaction evidence="2">
        <text>2 GTP = 3',3'-c-di-GMP + 2 diphosphate</text>
        <dbReference type="Rhea" id="RHEA:24898"/>
        <dbReference type="ChEBI" id="CHEBI:33019"/>
        <dbReference type="ChEBI" id="CHEBI:37565"/>
        <dbReference type="ChEBI" id="CHEBI:58805"/>
        <dbReference type="EC" id="2.7.7.65"/>
    </reaction>
</comment>
<organism evidence="4 5">
    <name type="scientific">Acidithiobacillus caldus</name>
    <dbReference type="NCBI Taxonomy" id="33059"/>
    <lineage>
        <taxon>Bacteria</taxon>
        <taxon>Pseudomonadati</taxon>
        <taxon>Pseudomonadota</taxon>
        <taxon>Acidithiobacillia</taxon>
        <taxon>Acidithiobacillales</taxon>
        <taxon>Acidithiobacillaceae</taxon>
        <taxon>Acidithiobacillus</taxon>
    </lineage>
</organism>
<dbReference type="EMBL" id="LZYH01001013">
    <property type="protein sequence ID" value="OFC42643.1"/>
    <property type="molecule type" value="Genomic_DNA"/>
</dbReference>
<evidence type="ECO:0000313" key="5">
    <source>
        <dbReference type="Proteomes" id="UP000175707"/>
    </source>
</evidence>
<comment type="caution">
    <text evidence="4">The sequence shown here is derived from an EMBL/GenBank/DDBJ whole genome shotgun (WGS) entry which is preliminary data.</text>
</comment>
<gene>
    <name evidence="4" type="ORF">BAE30_15020</name>
</gene>
<name>A0A1E7YSG9_9PROT</name>
<protein>
    <recommendedName>
        <fullName evidence="1">diguanylate cyclase</fullName>
        <ecNumber evidence="1">2.7.7.65</ecNumber>
    </recommendedName>
</protein>
<dbReference type="CDD" id="cd01949">
    <property type="entry name" value="GGDEF"/>
    <property type="match status" value="1"/>
</dbReference>
<dbReference type="InterPro" id="IPR029787">
    <property type="entry name" value="Nucleotide_cyclase"/>
</dbReference>
<evidence type="ECO:0000259" key="3">
    <source>
        <dbReference type="PROSITE" id="PS50887"/>
    </source>
</evidence>
<dbReference type="PANTHER" id="PTHR45138">
    <property type="entry name" value="REGULATORY COMPONENTS OF SENSORY TRANSDUCTION SYSTEM"/>
    <property type="match status" value="1"/>
</dbReference>
<dbReference type="EC" id="2.7.7.65" evidence="1"/>
<evidence type="ECO:0000256" key="1">
    <source>
        <dbReference type="ARBA" id="ARBA00012528"/>
    </source>
</evidence>
<feature type="domain" description="GGDEF" evidence="3">
    <location>
        <begin position="160"/>
        <end position="291"/>
    </location>
</feature>
<dbReference type="Gene3D" id="3.30.70.270">
    <property type="match status" value="1"/>
</dbReference>
<dbReference type="PROSITE" id="PS50887">
    <property type="entry name" value="GGDEF"/>
    <property type="match status" value="1"/>
</dbReference>
<dbReference type="Pfam" id="PF00990">
    <property type="entry name" value="GGDEF"/>
    <property type="match status" value="1"/>
</dbReference>
<dbReference type="InterPro" id="IPR043128">
    <property type="entry name" value="Rev_trsase/Diguanyl_cyclase"/>
</dbReference>
<dbReference type="InterPro" id="IPR000160">
    <property type="entry name" value="GGDEF_dom"/>
</dbReference>
<dbReference type="GO" id="GO:0043709">
    <property type="term" value="P:cell adhesion involved in single-species biofilm formation"/>
    <property type="evidence" value="ECO:0007669"/>
    <property type="project" value="TreeGrafter"/>
</dbReference>
<dbReference type="GO" id="GO:0052621">
    <property type="term" value="F:diguanylate cyclase activity"/>
    <property type="evidence" value="ECO:0007669"/>
    <property type="project" value="UniProtKB-EC"/>
</dbReference>
<evidence type="ECO:0000256" key="2">
    <source>
        <dbReference type="ARBA" id="ARBA00034247"/>
    </source>
</evidence>
<dbReference type="AlphaFoldDB" id="A0A1E7YSG9"/>
<dbReference type="Proteomes" id="UP000175707">
    <property type="component" value="Unassembled WGS sequence"/>
</dbReference>
<proteinExistence type="predicted"/>
<accession>A0A1E7YSG9</accession>
<evidence type="ECO:0000313" key="4">
    <source>
        <dbReference type="EMBL" id="OFC42643.1"/>
    </source>
</evidence>
<dbReference type="InterPro" id="IPR050469">
    <property type="entry name" value="Diguanylate_Cyclase"/>
</dbReference>
<dbReference type="FunFam" id="3.30.70.270:FF:000001">
    <property type="entry name" value="Diguanylate cyclase domain protein"/>
    <property type="match status" value="1"/>
</dbReference>
<dbReference type="PANTHER" id="PTHR45138:SF9">
    <property type="entry name" value="DIGUANYLATE CYCLASE DGCM-RELATED"/>
    <property type="match status" value="1"/>
</dbReference>
<dbReference type="SMART" id="SM00267">
    <property type="entry name" value="GGDEF"/>
    <property type="match status" value="1"/>
</dbReference>
<dbReference type="GO" id="GO:0005886">
    <property type="term" value="C:plasma membrane"/>
    <property type="evidence" value="ECO:0007669"/>
    <property type="project" value="TreeGrafter"/>
</dbReference>
<dbReference type="RefSeq" id="WP_070122140.1">
    <property type="nucleotide sequence ID" value="NZ_CP133598.1"/>
</dbReference>
<sequence length="293" mass="33055">MVRTKLLSSELPSMGLADDSSRFFEDLLELHGAWQDFWQTWLADDPPLTATRQSERRLLAALHDPETRLPPEHKTLWHELQHECHHLLHQLAGADPSSFCRLPDAKGTLRQVSAFGKTVSDQVIAHSQYLAERDALTGLPNRRQFERDLLREQALVDRGQDCFVAMIDVDGFKFLNDRHGHLLGDRLLTRVAQRLRESLRRYDGLYRFGGDEFIALLPKLHPQCAVGMADRLCRAIERLREDDGSGLSITVSVGLAPLQKGGDPQAILKTADQALYQAKETGRNRAVVSYSMG</sequence>